<evidence type="ECO:0000256" key="10">
    <source>
        <dbReference type="PROSITE-ProRule" id="PRU01193"/>
    </source>
</evidence>
<dbReference type="Pfam" id="PF00571">
    <property type="entry name" value="CBS"/>
    <property type="match status" value="1"/>
</dbReference>
<keyword evidence="7 9" id="KW-0129">CBS domain</keyword>
<dbReference type="InterPro" id="IPR002550">
    <property type="entry name" value="CNNM"/>
</dbReference>
<dbReference type="GO" id="GO:0005886">
    <property type="term" value="C:plasma membrane"/>
    <property type="evidence" value="ECO:0007669"/>
    <property type="project" value="UniProtKB-SubCell"/>
</dbReference>
<accession>A0A4V2PI32</accession>
<dbReference type="CDD" id="cd04590">
    <property type="entry name" value="CBS_pair_CorC_HlyC_assoc"/>
    <property type="match status" value="1"/>
</dbReference>
<dbReference type="Pfam" id="PF01595">
    <property type="entry name" value="CNNM"/>
    <property type="match status" value="1"/>
</dbReference>
<dbReference type="Gene3D" id="3.30.465.10">
    <property type="match status" value="1"/>
</dbReference>
<evidence type="ECO:0000256" key="7">
    <source>
        <dbReference type="ARBA" id="ARBA00023122"/>
    </source>
</evidence>
<evidence type="ECO:0000256" key="9">
    <source>
        <dbReference type="PROSITE-ProRule" id="PRU00703"/>
    </source>
</evidence>
<keyword evidence="3" id="KW-1003">Cell membrane</keyword>
<evidence type="ECO:0000256" key="8">
    <source>
        <dbReference type="ARBA" id="ARBA00023136"/>
    </source>
</evidence>
<evidence type="ECO:0000259" key="11">
    <source>
        <dbReference type="PROSITE" id="PS51371"/>
    </source>
</evidence>
<dbReference type="PANTHER" id="PTHR43099">
    <property type="entry name" value="UPF0053 PROTEIN YRKA"/>
    <property type="match status" value="1"/>
</dbReference>
<dbReference type="GO" id="GO:0050660">
    <property type="term" value="F:flavin adenine dinucleotide binding"/>
    <property type="evidence" value="ECO:0007669"/>
    <property type="project" value="InterPro"/>
</dbReference>
<evidence type="ECO:0000256" key="1">
    <source>
        <dbReference type="ARBA" id="ARBA00004651"/>
    </source>
</evidence>
<dbReference type="InterPro" id="IPR036318">
    <property type="entry name" value="FAD-bd_PCMH-like_sf"/>
</dbReference>
<dbReference type="InterPro" id="IPR046342">
    <property type="entry name" value="CBS_dom_sf"/>
</dbReference>
<feature type="domain" description="CNNM transmembrane" evidence="12">
    <location>
        <begin position="2"/>
        <end position="206"/>
    </location>
</feature>
<comment type="similarity">
    <text evidence="2">Belongs to the UPF0053 family.</text>
</comment>
<dbReference type="OrthoDB" id="110231at2"/>
<dbReference type="Proteomes" id="UP000295560">
    <property type="component" value="Unassembled WGS sequence"/>
</dbReference>
<evidence type="ECO:0000313" key="14">
    <source>
        <dbReference type="Proteomes" id="UP000295560"/>
    </source>
</evidence>
<dbReference type="PANTHER" id="PTHR43099:SF6">
    <property type="entry name" value="UPF0053 PROTEIN RV1842C"/>
    <property type="match status" value="1"/>
</dbReference>
<evidence type="ECO:0000259" key="12">
    <source>
        <dbReference type="PROSITE" id="PS51846"/>
    </source>
</evidence>
<keyword evidence="4 10" id="KW-0812">Transmembrane</keyword>
<keyword evidence="14" id="KW-1185">Reference proteome</keyword>
<dbReference type="InterPro" id="IPR005170">
    <property type="entry name" value="Transptr-assoc_dom"/>
</dbReference>
<dbReference type="PROSITE" id="PS51846">
    <property type="entry name" value="CNNM"/>
    <property type="match status" value="1"/>
</dbReference>
<evidence type="ECO:0000256" key="5">
    <source>
        <dbReference type="ARBA" id="ARBA00022737"/>
    </source>
</evidence>
<dbReference type="Pfam" id="PF03471">
    <property type="entry name" value="CorC_HlyC"/>
    <property type="match status" value="1"/>
</dbReference>
<dbReference type="Gene3D" id="3.10.580.10">
    <property type="entry name" value="CBS-domain"/>
    <property type="match status" value="1"/>
</dbReference>
<keyword evidence="5" id="KW-0677">Repeat</keyword>
<dbReference type="EMBL" id="SMFZ01000002">
    <property type="protein sequence ID" value="TCK23026.1"/>
    <property type="molecule type" value="Genomic_DNA"/>
</dbReference>
<dbReference type="InterPro" id="IPR000644">
    <property type="entry name" value="CBS_dom"/>
</dbReference>
<dbReference type="AlphaFoldDB" id="A0A4V2PI32"/>
<feature type="domain" description="CBS" evidence="11">
    <location>
        <begin position="286"/>
        <end position="347"/>
    </location>
</feature>
<protein>
    <submittedName>
        <fullName evidence="13">CBS domain containing-hemolysin-like protein</fullName>
    </submittedName>
</protein>
<dbReference type="SMART" id="SM00116">
    <property type="entry name" value="CBS"/>
    <property type="match status" value="2"/>
</dbReference>
<dbReference type="InterPro" id="IPR051676">
    <property type="entry name" value="UPF0053_domain"/>
</dbReference>
<evidence type="ECO:0000256" key="6">
    <source>
        <dbReference type="ARBA" id="ARBA00022989"/>
    </source>
</evidence>
<evidence type="ECO:0000313" key="13">
    <source>
        <dbReference type="EMBL" id="TCK23026.1"/>
    </source>
</evidence>
<gene>
    <name evidence="13" type="ORF">EV378_7037</name>
</gene>
<dbReference type="SUPFAM" id="SSF54631">
    <property type="entry name" value="CBS-domain pair"/>
    <property type="match status" value="1"/>
</dbReference>
<sequence>MTVLFSVLGLLAVAALTLGTAVSVASEFSLTALERSQVDAHVAHVGDRRARSVQRAHRSLSFQLSGSQLGITVTTLATGYIAEPAIAELLGPGLEATGVPTGLSTAIATALSLVIATALSMVFGELVPKNLAIAHPLGVARAVVWLQAGFASAFRWLINGLNGTANAIVRRLGVEPAEELRSARSPHELSSLVRSSAEHGTIDPGTAALLDRSLRFTDRVADELMTPRVRVETIDADDTVTELMALSRRSGFSRFPVQDGDPDAMLGLVHVKQAFGVRPEARATTAVRDLALPVETVPGSLDGDELMARLRDSGLQMAVVVDEYGGTAGLVTLEDLIEEIVGDVRDEHDRAEQARVRASVPGTWIVSGLLRADELAEATGFVMPDGDYETLAGFVLTRLGRIPDVGDRVEEQGWTLTVLRRDRNRVAELRLQAGARTPVAAGEREGARRER</sequence>
<dbReference type="InterPro" id="IPR016169">
    <property type="entry name" value="FAD-bd_PCMH_sub2"/>
</dbReference>
<dbReference type="SUPFAM" id="SSF56176">
    <property type="entry name" value="FAD-binding/transporter-associated domain-like"/>
    <property type="match status" value="1"/>
</dbReference>
<keyword evidence="8 10" id="KW-0472">Membrane</keyword>
<name>A0A4V2PI32_PSEEN</name>
<dbReference type="SMART" id="SM01091">
    <property type="entry name" value="CorC_HlyC"/>
    <property type="match status" value="1"/>
</dbReference>
<keyword evidence="6 10" id="KW-1133">Transmembrane helix</keyword>
<proteinExistence type="inferred from homology"/>
<evidence type="ECO:0000256" key="2">
    <source>
        <dbReference type="ARBA" id="ARBA00006337"/>
    </source>
</evidence>
<evidence type="ECO:0000256" key="3">
    <source>
        <dbReference type="ARBA" id="ARBA00022475"/>
    </source>
</evidence>
<evidence type="ECO:0000256" key="4">
    <source>
        <dbReference type="ARBA" id="ARBA00022692"/>
    </source>
</evidence>
<dbReference type="InterPro" id="IPR044751">
    <property type="entry name" value="Ion_transp-like_CBS"/>
</dbReference>
<organism evidence="13 14">
    <name type="scientific">Pseudonocardia endophytica</name>
    <dbReference type="NCBI Taxonomy" id="401976"/>
    <lineage>
        <taxon>Bacteria</taxon>
        <taxon>Bacillati</taxon>
        <taxon>Actinomycetota</taxon>
        <taxon>Actinomycetes</taxon>
        <taxon>Pseudonocardiales</taxon>
        <taxon>Pseudonocardiaceae</taxon>
        <taxon>Pseudonocardia</taxon>
    </lineage>
</organism>
<dbReference type="PROSITE" id="PS51371">
    <property type="entry name" value="CBS"/>
    <property type="match status" value="2"/>
</dbReference>
<reference evidence="13 14" key="1">
    <citation type="submission" date="2019-03" db="EMBL/GenBank/DDBJ databases">
        <title>Sequencing the genomes of 1000 actinobacteria strains.</title>
        <authorList>
            <person name="Klenk H.-P."/>
        </authorList>
    </citation>
    <scope>NUCLEOTIDE SEQUENCE [LARGE SCALE GENOMIC DNA]</scope>
    <source>
        <strain evidence="13 14">DSM 44969</strain>
    </source>
</reference>
<comment type="subcellular location">
    <subcellularLocation>
        <location evidence="1">Cell membrane</location>
        <topology evidence="1">Multi-pass membrane protein</topology>
    </subcellularLocation>
</comment>
<comment type="caution">
    <text evidence="13">The sequence shown here is derived from an EMBL/GenBank/DDBJ whole genome shotgun (WGS) entry which is preliminary data.</text>
</comment>
<dbReference type="RefSeq" id="WP_132432288.1">
    <property type="nucleotide sequence ID" value="NZ_SMFZ01000002.1"/>
</dbReference>
<feature type="domain" description="CBS" evidence="11">
    <location>
        <begin position="225"/>
        <end position="284"/>
    </location>
</feature>